<organism evidence="2 3">
    <name type="scientific">Sugiyamaella lignohabitans</name>
    <dbReference type="NCBI Taxonomy" id="796027"/>
    <lineage>
        <taxon>Eukaryota</taxon>
        <taxon>Fungi</taxon>
        <taxon>Dikarya</taxon>
        <taxon>Ascomycota</taxon>
        <taxon>Saccharomycotina</taxon>
        <taxon>Dipodascomycetes</taxon>
        <taxon>Dipodascales</taxon>
        <taxon>Trichomonascaceae</taxon>
        <taxon>Sugiyamaella</taxon>
    </lineage>
</organism>
<keyword evidence="1" id="KW-0472">Membrane</keyword>
<dbReference type="OrthoDB" id="5043642at2759"/>
<dbReference type="KEGG" id="slb:AWJ20_244"/>
<dbReference type="GeneID" id="30034351"/>
<protein>
    <submittedName>
        <fullName evidence="2">Uncharacterized protein</fullName>
    </submittedName>
</protein>
<proteinExistence type="predicted"/>
<dbReference type="RefSeq" id="XP_018734490.1">
    <property type="nucleotide sequence ID" value="XM_018879383.1"/>
</dbReference>
<accession>A0A167CR97</accession>
<dbReference type="Proteomes" id="UP000189580">
    <property type="component" value="Chromosome a"/>
</dbReference>
<dbReference type="InterPro" id="IPR021848">
    <property type="entry name" value="HODM_asu-like"/>
</dbReference>
<gene>
    <name evidence="2" type="ORF">AWJ20_244</name>
</gene>
<keyword evidence="3" id="KW-1185">Reference proteome</keyword>
<reference evidence="2 3" key="1">
    <citation type="submission" date="2016-02" db="EMBL/GenBank/DDBJ databases">
        <title>Complete genome sequence and transcriptome regulation of the pentose utilising yeast Sugiyamaella lignohabitans.</title>
        <authorList>
            <person name="Bellasio M."/>
            <person name="Peymann A."/>
            <person name="Valli M."/>
            <person name="Sipitzky M."/>
            <person name="Graf A."/>
            <person name="Sauer M."/>
            <person name="Marx H."/>
            <person name="Mattanovich D."/>
        </authorList>
    </citation>
    <scope>NUCLEOTIDE SEQUENCE [LARGE SCALE GENOMIC DNA]</scope>
    <source>
        <strain evidence="2 3">CBS 10342</strain>
    </source>
</reference>
<name>A0A167CR97_9ASCO</name>
<keyword evidence="1" id="KW-1133">Transmembrane helix</keyword>
<dbReference type="EMBL" id="CP014501">
    <property type="protein sequence ID" value="ANB12013.1"/>
    <property type="molecule type" value="Genomic_DNA"/>
</dbReference>
<evidence type="ECO:0000313" key="2">
    <source>
        <dbReference type="EMBL" id="ANB12013.1"/>
    </source>
</evidence>
<evidence type="ECO:0000313" key="3">
    <source>
        <dbReference type="Proteomes" id="UP000189580"/>
    </source>
</evidence>
<dbReference type="Pfam" id="PF11927">
    <property type="entry name" value="HODM_asu-like"/>
    <property type="match status" value="1"/>
</dbReference>
<dbReference type="AlphaFoldDB" id="A0A167CR97"/>
<feature type="transmembrane region" description="Helical" evidence="1">
    <location>
        <begin position="6"/>
        <end position="22"/>
    </location>
</feature>
<evidence type="ECO:0000256" key="1">
    <source>
        <dbReference type="SAM" id="Phobius"/>
    </source>
</evidence>
<keyword evidence="1" id="KW-0812">Transmembrane</keyword>
<sequence>MLDLVLPAGIVIVLFYFIYNGLRHTIKPKIKSKQVETEEKPDDVCNLVPSPIGLTPEKLPFYNDRPWRPFRWPYHQTMSIRKLDINHWLDMDKWYVRYIKERKDILSKYKEKVFGYLPESEAASRELLETVVAHMLARYPKLFKLDTENPNRFHNLITGEVLDLKDEKLHPLEVAGRIAKEDFYIVQRRPDGRHYLTAMLVAFPGGFFANEENIGKHLDQIHTSVPYYQTKLQPSMERFFGKLKVNEPVERASFIIAYDKGLYTTKMHEHDPGNRYSHQSFDHVPHSKFGVRVERQALRRLPKTQAIIFTNHPIFYTFEEMKDEPMIPSILRNIIKDGPEKILPYKLYNVLEPYLGPYLESLIQRQIDMGIIKESDPVRTIPTYPFAHWIDTGPTEYGWTSPHQPDTAEPTAL</sequence>